<dbReference type="CDD" id="cd05907">
    <property type="entry name" value="VL_LC_FACS_like"/>
    <property type="match status" value="1"/>
</dbReference>
<evidence type="ECO:0000256" key="1">
    <source>
        <dbReference type="ARBA" id="ARBA00022741"/>
    </source>
</evidence>
<evidence type="ECO:0000313" key="5">
    <source>
        <dbReference type="Proteomes" id="UP000539372"/>
    </source>
</evidence>
<gene>
    <name evidence="4" type="ORF">HH303_03260</name>
</gene>
<dbReference type="GO" id="GO:0016020">
    <property type="term" value="C:membrane"/>
    <property type="evidence" value="ECO:0007669"/>
    <property type="project" value="TreeGrafter"/>
</dbReference>
<reference evidence="4 5" key="1">
    <citation type="submission" date="2020-04" db="EMBL/GenBank/DDBJ databases">
        <title>Rhodospirillaceae bacterium KN72 isolated from deep sea.</title>
        <authorList>
            <person name="Zhang D.-C."/>
        </authorList>
    </citation>
    <scope>NUCLEOTIDE SEQUENCE [LARGE SCALE GENOMIC DNA]</scope>
    <source>
        <strain evidence="4 5">KN72</strain>
    </source>
</reference>
<dbReference type="SUPFAM" id="SSF56801">
    <property type="entry name" value="Acetyl-CoA synthetase-like"/>
    <property type="match status" value="1"/>
</dbReference>
<name>A0A7Y0DXL8_9PROT</name>
<keyword evidence="5" id="KW-1185">Reference proteome</keyword>
<dbReference type="Proteomes" id="UP000539372">
    <property type="component" value="Unassembled WGS sequence"/>
</dbReference>
<dbReference type="GO" id="GO:0004467">
    <property type="term" value="F:long-chain fatty acid-CoA ligase activity"/>
    <property type="evidence" value="ECO:0007669"/>
    <property type="project" value="TreeGrafter"/>
</dbReference>
<comment type="caution">
    <text evidence="4">The sequence shown here is derived from an EMBL/GenBank/DDBJ whole genome shotgun (WGS) entry which is preliminary data.</text>
</comment>
<dbReference type="InterPro" id="IPR000873">
    <property type="entry name" value="AMP-dep_synth/lig_dom"/>
</dbReference>
<evidence type="ECO:0000256" key="2">
    <source>
        <dbReference type="ARBA" id="ARBA00022840"/>
    </source>
</evidence>
<keyword evidence="4" id="KW-0436">Ligase</keyword>
<dbReference type="RefSeq" id="WP_169623756.1">
    <property type="nucleotide sequence ID" value="NZ_JABBNT010000001.1"/>
</dbReference>
<proteinExistence type="predicted"/>
<sequence length="606" mass="66368">MLDYDSIPNLPTMFFQQAERYAEQPFLWAKDGNRWQPTTWKKAAQKVARLAYGLRQLGIKPGDRVLLVSENRPEWTITDLAIMSIGAISVPAYTTNTVENHIHVLKDSGAKLAIASSATLSQNVLKACARTGIETVVVMEWPGPVPQGIRLHGWEDLLGMGKGKPEASVSTISAEASALARDAMAAIIYTSGTSAEPTGVMLSHGNMICNAMGADHFLQELPGFEYGKEVFLSFLPLSHSYEHTVGQFVPISIGAQVYFAESVDKLPANMVEVQPTIMTAVPRLYESIRGKVLRGAEKAGGAKLKLLTKAIELGSKRYEGPASLSFIERLQNAVLSLLVRRKVAARFGGRLKAFVSGGAPLNYDVGLFFLSLGVPIHQGYGLTESAPVISVNRVPTNNLKTVGPPLKGVEVRIAEDGEILVRGELVMLGYWNKPDRTAEVIQDGWLYTGDVGHIDDQGRICITDRKKDLIVNSGGDNVAPQRVEGILSLEPEIAQVMVHGDKRPHLVALIVPDADWVKEWRTANDRDPGTSGWADLQSDEAFLKTLRAAIDRANTQLNILEKVRRFTLADESFNVENGMLTPSLKIRRHIIKASYLDRLEALYGKG</sequence>
<dbReference type="PANTHER" id="PTHR43272:SF33">
    <property type="entry name" value="AMP-BINDING DOMAIN-CONTAINING PROTEIN-RELATED"/>
    <property type="match status" value="1"/>
</dbReference>
<keyword evidence="2" id="KW-0067">ATP-binding</keyword>
<dbReference type="Pfam" id="PF00501">
    <property type="entry name" value="AMP-binding"/>
    <property type="match status" value="1"/>
</dbReference>
<evidence type="ECO:0000313" key="4">
    <source>
        <dbReference type="EMBL" id="NMM43482.1"/>
    </source>
</evidence>
<evidence type="ECO:0000259" key="3">
    <source>
        <dbReference type="Pfam" id="PF00501"/>
    </source>
</evidence>
<dbReference type="InterPro" id="IPR042099">
    <property type="entry name" value="ANL_N_sf"/>
</dbReference>
<accession>A0A7Y0DXL8</accession>
<dbReference type="GO" id="GO:0005524">
    <property type="term" value="F:ATP binding"/>
    <property type="evidence" value="ECO:0007669"/>
    <property type="project" value="UniProtKB-KW"/>
</dbReference>
<feature type="domain" description="AMP-dependent synthetase/ligase" evidence="3">
    <location>
        <begin position="14"/>
        <end position="431"/>
    </location>
</feature>
<keyword evidence="1" id="KW-0547">Nucleotide-binding</keyword>
<dbReference type="EMBL" id="JABBNT010000001">
    <property type="protein sequence ID" value="NMM43482.1"/>
    <property type="molecule type" value="Genomic_DNA"/>
</dbReference>
<dbReference type="PANTHER" id="PTHR43272">
    <property type="entry name" value="LONG-CHAIN-FATTY-ACID--COA LIGASE"/>
    <property type="match status" value="1"/>
</dbReference>
<dbReference type="AlphaFoldDB" id="A0A7Y0DXL8"/>
<dbReference type="Gene3D" id="3.40.50.12780">
    <property type="entry name" value="N-terminal domain of ligase-like"/>
    <property type="match status" value="1"/>
</dbReference>
<dbReference type="Pfam" id="PF23562">
    <property type="entry name" value="AMP-binding_C_3"/>
    <property type="match status" value="1"/>
</dbReference>
<organism evidence="4 5">
    <name type="scientific">Pacificispira spongiicola</name>
    <dbReference type="NCBI Taxonomy" id="2729598"/>
    <lineage>
        <taxon>Bacteria</taxon>
        <taxon>Pseudomonadati</taxon>
        <taxon>Pseudomonadota</taxon>
        <taxon>Alphaproteobacteria</taxon>
        <taxon>Rhodospirillales</taxon>
        <taxon>Rhodospirillaceae</taxon>
        <taxon>Pacificispira</taxon>
    </lineage>
</organism>
<protein>
    <submittedName>
        <fullName evidence="4">Long-chain fatty acid--CoA ligase</fullName>
    </submittedName>
</protein>